<dbReference type="Pfam" id="PF08862">
    <property type="entry name" value="DUF1829"/>
    <property type="match status" value="1"/>
</dbReference>
<sequence>MNQDIALDDLVGQYADWIKENSSIHTVENWKSVTVPLLDHAGDYFQFYVRSNNGHYEFDDDGFTLATMESSGFTESASRMERINETAHQFGADFVAGSLKMRAKPDKVGDAMNRYVQALIHLDSLMETVGHRIATYFAEDVATALKEQHIHFTSDVNIQGKSLYSHNFDFLFQESDRRPTLFAKAPNRLDTTSLATILFAWEDVSGAKEREDAGLLVFADDREKPVNGNVLTAFEQYNAQIMRFSEIDGKGAQLLAA</sequence>
<protein>
    <recommendedName>
        <fullName evidence="5">DUF1828 domain-containing protein</fullName>
    </recommendedName>
</protein>
<proteinExistence type="predicted"/>
<dbReference type="Proteomes" id="UP000028730">
    <property type="component" value="Unassembled WGS sequence"/>
</dbReference>
<evidence type="ECO:0000259" key="1">
    <source>
        <dbReference type="Pfam" id="PF08861"/>
    </source>
</evidence>
<dbReference type="EMBL" id="ATLK01000003">
    <property type="protein sequence ID" value="KFF30452.1"/>
    <property type="molecule type" value="Genomic_DNA"/>
</dbReference>
<dbReference type="InterPro" id="IPR014961">
    <property type="entry name" value="DUF1829"/>
</dbReference>
<reference evidence="3 4" key="1">
    <citation type="journal article" date="2014" name="Appl. Environ. Microbiol.">
        <title>Genomic encyclopedia of type strains of the genus Bifidobacterium.</title>
        <authorList>
            <person name="Milani C."/>
            <person name="Lugli G.A."/>
            <person name="Duranti S."/>
            <person name="Turroni F."/>
            <person name="Bottacini F."/>
            <person name="Mangifesta M."/>
            <person name="Sanchez B."/>
            <person name="Viappiani A."/>
            <person name="Mancabelli L."/>
            <person name="Taminiau B."/>
            <person name="Delcenserie V."/>
            <person name="Barrangou R."/>
            <person name="Margolles A."/>
            <person name="van Sinderen D."/>
            <person name="Ventura M."/>
        </authorList>
    </citation>
    <scope>NUCLEOTIDE SEQUENCE [LARGE SCALE GENOMIC DNA]</scope>
    <source>
        <strain evidence="3 4">DSM 19703</strain>
    </source>
</reference>
<feature type="domain" description="DUF1829" evidence="2">
    <location>
        <begin position="160"/>
        <end position="246"/>
    </location>
</feature>
<name>A0A086BND8_9BIFI</name>
<comment type="caution">
    <text evidence="3">The sequence shown here is derived from an EMBL/GenBank/DDBJ whole genome shotgun (WGS) entry which is preliminary data.</text>
</comment>
<dbReference type="eggNOG" id="ENOG502ZAE6">
    <property type="taxonomic scope" value="Bacteria"/>
</dbReference>
<evidence type="ECO:0000313" key="4">
    <source>
        <dbReference type="Proteomes" id="UP000028730"/>
    </source>
</evidence>
<organism evidence="3 4">
    <name type="scientific">Bifidobacterium bombi DSM 19703</name>
    <dbReference type="NCBI Taxonomy" id="1341695"/>
    <lineage>
        <taxon>Bacteria</taxon>
        <taxon>Bacillati</taxon>
        <taxon>Actinomycetota</taxon>
        <taxon>Actinomycetes</taxon>
        <taxon>Bifidobacteriales</taxon>
        <taxon>Bifidobacteriaceae</taxon>
        <taxon>Bifidobacterium</taxon>
    </lineage>
</organism>
<evidence type="ECO:0000259" key="2">
    <source>
        <dbReference type="Pfam" id="PF08862"/>
    </source>
</evidence>
<dbReference type="Pfam" id="PF08861">
    <property type="entry name" value="DUF1828"/>
    <property type="match status" value="1"/>
</dbReference>
<gene>
    <name evidence="3" type="ORF">BBOMB_1580</name>
</gene>
<evidence type="ECO:0000313" key="3">
    <source>
        <dbReference type="EMBL" id="KFF30452.1"/>
    </source>
</evidence>
<feature type="domain" description="DUF1828" evidence="1">
    <location>
        <begin position="36"/>
        <end position="120"/>
    </location>
</feature>
<dbReference type="STRING" id="1341695.BBOMB_1580"/>
<dbReference type="OrthoDB" id="1321863at2"/>
<dbReference type="InterPro" id="IPR014960">
    <property type="entry name" value="DUF1828"/>
</dbReference>
<keyword evidence="4" id="KW-1185">Reference proteome</keyword>
<accession>A0A086BND8</accession>
<evidence type="ECO:0008006" key="5">
    <source>
        <dbReference type="Google" id="ProtNLM"/>
    </source>
</evidence>
<dbReference type="RefSeq" id="WP_044088087.1">
    <property type="nucleotide sequence ID" value="NZ_ATLK01000003.1"/>
</dbReference>
<dbReference type="AlphaFoldDB" id="A0A086BND8"/>